<name>A0A5N5KHR5_9ROSI</name>
<accession>A0A5N5KHR5</accession>
<organism evidence="1 2">
    <name type="scientific">Salix brachista</name>
    <dbReference type="NCBI Taxonomy" id="2182728"/>
    <lineage>
        <taxon>Eukaryota</taxon>
        <taxon>Viridiplantae</taxon>
        <taxon>Streptophyta</taxon>
        <taxon>Embryophyta</taxon>
        <taxon>Tracheophyta</taxon>
        <taxon>Spermatophyta</taxon>
        <taxon>Magnoliopsida</taxon>
        <taxon>eudicotyledons</taxon>
        <taxon>Gunneridae</taxon>
        <taxon>Pentapetalae</taxon>
        <taxon>rosids</taxon>
        <taxon>fabids</taxon>
        <taxon>Malpighiales</taxon>
        <taxon>Salicaceae</taxon>
        <taxon>Saliceae</taxon>
        <taxon>Salix</taxon>
    </lineage>
</organism>
<dbReference type="AlphaFoldDB" id="A0A5N5KHR5"/>
<proteinExistence type="predicted"/>
<evidence type="ECO:0000313" key="2">
    <source>
        <dbReference type="Proteomes" id="UP000326939"/>
    </source>
</evidence>
<keyword evidence="2" id="KW-1185">Reference proteome</keyword>
<protein>
    <submittedName>
        <fullName evidence="1">Uncharacterized protein</fullName>
    </submittedName>
</protein>
<evidence type="ECO:0000313" key="1">
    <source>
        <dbReference type="EMBL" id="KAB5529909.1"/>
    </source>
</evidence>
<gene>
    <name evidence="1" type="ORF">DKX38_019990</name>
</gene>
<dbReference type="Proteomes" id="UP000326939">
    <property type="component" value="Chromosome 13"/>
</dbReference>
<comment type="caution">
    <text evidence="1">The sequence shown here is derived from an EMBL/GenBank/DDBJ whole genome shotgun (WGS) entry which is preliminary data.</text>
</comment>
<dbReference type="EMBL" id="VDCV01000013">
    <property type="protein sequence ID" value="KAB5529909.1"/>
    <property type="molecule type" value="Genomic_DNA"/>
</dbReference>
<sequence>MAIETPLLLENPVEDSVDYKGRPAYRFNSGGWKSTVFIIGTWSACDCLIFANCSCLSEPEGIYNYLISIHRDLGPGLLALSSTVLPSLGSSGHPGLILFLNKALLDPNDSKEDNNGL</sequence>
<reference evidence="2" key="1">
    <citation type="journal article" date="2019" name="Gigascience">
        <title>De novo genome assembly of the endangered Acer yangbiense, a plant species with extremely small populations endemic to Yunnan Province, China.</title>
        <authorList>
            <person name="Yang J."/>
            <person name="Wariss H.M."/>
            <person name="Tao L."/>
            <person name="Zhang R."/>
            <person name="Yun Q."/>
            <person name="Hollingsworth P."/>
            <person name="Dao Z."/>
            <person name="Luo G."/>
            <person name="Guo H."/>
            <person name="Ma Y."/>
            <person name="Sun W."/>
        </authorList>
    </citation>
    <scope>NUCLEOTIDE SEQUENCE [LARGE SCALE GENOMIC DNA]</scope>
    <source>
        <strain evidence="2">cv. br00</strain>
    </source>
</reference>